<dbReference type="AlphaFoldDB" id="A0A918I4F8"/>
<keyword evidence="2" id="KW-1185">Reference proteome</keyword>
<reference evidence="1" key="1">
    <citation type="journal article" date="2014" name="Int. J. Syst. Evol. Microbiol.">
        <title>Complete genome sequence of Corynebacterium casei LMG S-19264T (=DSM 44701T), isolated from a smear-ripened cheese.</title>
        <authorList>
            <consortium name="US DOE Joint Genome Institute (JGI-PGF)"/>
            <person name="Walter F."/>
            <person name="Albersmeier A."/>
            <person name="Kalinowski J."/>
            <person name="Ruckert C."/>
        </authorList>
    </citation>
    <scope>NUCLEOTIDE SEQUENCE</scope>
    <source>
        <strain evidence="1">JCM 4391</strain>
    </source>
</reference>
<sequence length="195" mass="20824">MLSSDSVRRVTQYQRAGVNARLRLFALLEAQGVPTSKADNLEAGADAGARCEVVELDGMAPASRGALFADGWDEGVMAGNEALGGIADRDWPRRGGRWGGAAELVVHFADVRQREGADLVRLEGFVRESVLPRAYPHTMARRRVLGEAGGLCAARRVDSDEDCILCALGVGHCDLDDQAPLKDGKPGWRRAGASV</sequence>
<accession>A0A918I4F8</accession>
<evidence type="ECO:0000313" key="1">
    <source>
        <dbReference type="EMBL" id="GGU68805.1"/>
    </source>
</evidence>
<dbReference type="Proteomes" id="UP000636661">
    <property type="component" value="Unassembled WGS sequence"/>
</dbReference>
<gene>
    <name evidence="1" type="ORF">GCM10010274_66300</name>
</gene>
<proteinExistence type="predicted"/>
<name>A0A918I4F8_9ACTN</name>
<evidence type="ECO:0000313" key="2">
    <source>
        <dbReference type="Proteomes" id="UP000636661"/>
    </source>
</evidence>
<protein>
    <submittedName>
        <fullName evidence="1">Uncharacterized protein</fullName>
    </submittedName>
</protein>
<reference evidence="1" key="2">
    <citation type="submission" date="2020-09" db="EMBL/GenBank/DDBJ databases">
        <authorList>
            <person name="Sun Q."/>
            <person name="Ohkuma M."/>
        </authorList>
    </citation>
    <scope>NUCLEOTIDE SEQUENCE</scope>
    <source>
        <strain evidence="1">JCM 4391</strain>
    </source>
</reference>
<organism evidence="1 2">
    <name type="scientific">Streptomyces lavendofoliae</name>
    <dbReference type="NCBI Taxonomy" id="67314"/>
    <lineage>
        <taxon>Bacteria</taxon>
        <taxon>Bacillati</taxon>
        <taxon>Actinomycetota</taxon>
        <taxon>Actinomycetes</taxon>
        <taxon>Kitasatosporales</taxon>
        <taxon>Streptomycetaceae</taxon>
        <taxon>Streptomyces</taxon>
    </lineage>
</organism>
<comment type="caution">
    <text evidence="1">The sequence shown here is derived from an EMBL/GenBank/DDBJ whole genome shotgun (WGS) entry which is preliminary data.</text>
</comment>
<dbReference type="EMBL" id="BMTP01000040">
    <property type="protein sequence ID" value="GGU68805.1"/>
    <property type="molecule type" value="Genomic_DNA"/>
</dbReference>